<dbReference type="Pfam" id="PF00650">
    <property type="entry name" value="CRAL_TRIO"/>
    <property type="match status" value="1"/>
</dbReference>
<accession>A0AAV4MR28</accession>
<proteinExistence type="predicted"/>
<dbReference type="InterPro" id="IPR036865">
    <property type="entry name" value="CRAL-TRIO_dom_sf"/>
</dbReference>
<name>A0AAV4MR28_CAEEX</name>
<dbReference type="SMART" id="SM00516">
    <property type="entry name" value="SEC14"/>
    <property type="match status" value="1"/>
</dbReference>
<dbReference type="InterPro" id="IPR001251">
    <property type="entry name" value="CRAL-TRIO_dom"/>
</dbReference>
<comment type="caution">
    <text evidence="3">The sequence shown here is derived from an EMBL/GenBank/DDBJ whole genome shotgun (WGS) entry which is preliminary data.</text>
</comment>
<dbReference type="Gene3D" id="2.60.120.680">
    <property type="entry name" value="GOLD domain"/>
    <property type="match status" value="1"/>
</dbReference>
<dbReference type="PROSITE" id="PS50191">
    <property type="entry name" value="CRAL_TRIO"/>
    <property type="match status" value="1"/>
</dbReference>
<dbReference type="InterPro" id="IPR036598">
    <property type="entry name" value="GOLD_dom_sf"/>
</dbReference>
<dbReference type="Proteomes" id="UP001054945">
    <property type="component" value="Unassembled WGS sequence"/>
</dbReference>
<keyword evidence="4" id="KW-1185">Reference proteome</keyword>
<gene>
    <name evidence="3" type="ORF">CEXT_253351</name>
</gene>
<feature type="domain" description="GOLD" evidence="2">
    <location>
        <begin position="164"/>
        <end position="282"/>
    </location>
</feature>
<evidence type="ECO:0000259" key="1">
    <source>
        <dbReference type="PROSITE" id="PS50191"/>
    </source>
</evidence>
<dbReference type="SUPFAM" id="SSF52087">
    <property type="entry name" value="CRAL/TRIO domain"/>
    <property type="match status" value="1"/>
</dbReference>
<dbReference type="GO" id="GO:0005737">
    <property type="term" value="C:cytoplasm"/>
    <property type="evidence" value="ECO:0007669"/>
    <property type="project" value="TreeGrafter"/>
</dbReference>
<dbReference type="Gene3D" id="3.40.525.10">
    <property type="entry name" value="CRAL-TRIO lipid binding domain"/>
    <property type="match status" value="1"/>
</dbReference>
<dbReference type="InterPro" id="IPR051064">
    <property type="entry name" value="SEC14/CRAL-TRIO_domain"/>
</dbReference>
<dbReference type="InterPro" id="IPR009038">
    <property type="entry name" value="GOLD_dom"/>
</dbReference>
<evidence type="ECO:0000259" key="2">
    <source>
        <dbReference type="PROSITE" id="PS50866"/>
    </source>
</evidence>
<organism evidence="3 4">
    <name type="scientific">Caerostris extrusa</name>
    <name type="common">Bark spider</name>
    <name type="synonym">Caerostris bankana</name>
    <dbReference type="NCBI Taxonomy" id="172846"/>
    <lineage>
        <taxon>Eukaryota</taxon>
        <taxon>Metazoa</taxon>
        <taxon>Ecdysozoa</taxon>
        <taxon>Arthropoda</taxon>
        <taxon>Chelicerata</taxon>
        <taxon>Arachnida</taxon>
        <taxon>Araneae</taxon>
        <taxon>Araneomorphae</taxon>
        <taxon>Entelegynae</taxon>
        <taxon>Araneoidea</taxon>
        <taxon>Araneidae</taxon>
        <taxon>Caerostris</taxon>
    </lineage>
</organism>
<sequence>MDAKGIRKAAKFSDIIKFMIQMQEQEMVVLKEQSEKVGKILPGSVYICDFKDMTFSAATDKKVTLEHSIYLSKMYQDHYPERLKAVYIINVSSYFHLLFNILKVFLAASILSKMHFCSKAEVQEKLLKVIEADQLPGFLGGNRTDPDGDPLCKSFVNHAGKVPSKYFVNKTSINFSKLNGVQKLIVNRSSYSEIEVNVDEPGSLIEWEFEIKSKDIGFGLYYREMKGENSALVEIVPLQRVDTEEFSETGIHKADKKGKYVIRYDNSYSWMRSKELFYRVIVKNPKTLDEEISLE</sequence>
<feature type="domain" description="CRAL-TRIO" evidence="1">
    <location>
        <begin position="1"/>
        <end position="147"/>
    </location>
</feature>
<dbReference type="EMBL" id="BPLR01002501">
    <property type="protein sequence ID" value="GIX74370.1"/>
    <property type="molecule type" value="Genomic_DNA"/>
</dbReference>
<dbReference type="PANTHER" id="PTHR23324:SF83">
    <property type="entry name" value="SEC14-LIKE PROTEIN 2"/>
    <property type="match status" value="1"/>
</dbReference>
<evidence type="ECO:0000313" key="3">
    <source>
        <dbReference type="EMBL" id="GIX74370.1"/>
    </source>
</evidence>
<dbReference type="PROSITE" id="PS50866">
    <property type="entry name" value="GOLD"/>
    <property type="match status" value="1"/>
</dbReference>
<reference evidence="3 4" key="1">
    <citation type="submission" date="2021-06" db="EMBL/GenBank/DDBJ databases">
        <title>Caerostris extrusa draft genome.</title>
        <authorList>
            <person name="Kono N."/>
            <person name="Arakawa K."/>
        </authorList>
    </citation>
    <scope>NUCLEOTIDE SEQUENCE [LARGE SCALE GENOMIC DNA]</scope>
</reference>
<dbReference type="AlphaFoldDB" id="A0AAV4MR28"/>
<dbReference type="PANTHER" id="PTHR23324">
    <property type="entry name" value="SEC14 RELATED PROTEIN"/>
    <property type="match status" value="1"/>
</dbReference>
<dbReference type="Pfam" id="PF13897">
    <property type="entry name" value="GOLD_2"/>
    <property type="match status" value="1"/>
</dbReference>
<dbReference type="SUPFAM" id="SSF101576">
    <property type="entry name" value="Supernatant protein factor (SPF), C-terminal domain"/>
    <property type="match status" value="1"/>
</dbReference>
<dbReference type="CDD" id="cd00170">
    <property type="entry name" value="SEC14"/>
    <property type="match status" value="1"/>
</dbReference>
<protein>
    <submittedName>
        <fullName evidence="3">Retinal-binding protein</fullName>
    </submittedName>
</protein>
<evidence type="ECO:0000313" key="4">
    <source>
        <dbReference type="Proteomes" id="UP001054945"/>
    </source>
</evidence>